<evidence type="ECO:0000313" key="5">
    <source>
        <dbReference type="Proteomes" id="UP000501690"/>
    </source>
</evidence>
<keyword evidence="5" id="KW-1185">Reference proteome</keyword>
<reference evidence="4 5" key="1">
    <citation type="submission" date="2019-04" db="EMBL/GenBank/DDBJ databases">
        <title>An improved genome assembly and genetic linkage map for asparagus bean, Vigna unguiculata ssp. sesquipedialis.</title>
        <authorList>
            <person name="Xia Q."/>
            <person name="Zhang R."/>
            <person name="Dong Y."/>
        </authorList>
    </citation>
    <scope>NUCLEOTIDE SEQUENCE [LARGE SCALE GENOMIC DNA]</scope>
    <source>
        <tissue evidence="4">Leaf</tissue>
    </source>
</reference>
<protein>
    <submittedName>
        <fullName evidence="4">Uncharacterized protein</fullName>
    </submittedName>
</protein>
<accession>A0A4D6MBZ3</accession>
<keyword evidence="3" id="KW-1133">Transmembrane helix</keyword>
<feature type="compositionally biased region" description="Basic and acidic residues" evidence="2">
    <location>
        <begin position="305"/>
        <end position="315"/>
    </location>
</feature>
<feature type="coiled-coil region" evidence="1">
    <location>
        <begin position="366"/>
        <end position="393"/>
    </location>
</feature>
<dbReference type="Proteomes" id="UP000501690">
    <property type="component" value="Linkage Group LG6"/>
</dbReference>
<name>A0A4D6MBZ3_VIGUN</name>
<dbReference type="AlphaFoldDB" id="A0A4D6MBZ3"/>
<keyword evidence="3" id="KW-0472">Membrane</keyword>
<feature type="compositionally biased region" description="Low complexity" evidence="2">
    <location>
        <begin position="291"/>
        <end position="304"/>
    </location>
</feature>
<feature type="transmembrane region" description="Helical" evidence="3">
    <location>
        <begin position="521"/>
        <end position="543"/>
    </location>
</feature>
<sequence>MGPRGWKVHRCCSTDEPMGPRAMLRGFSFDRKTDGPLRVIFGRLTDGTYSTQAPPASSDGDKARRFYQSRAELPIVFFYLQVKMSSSASGSEGLSGEAVGWSGGAGSVSALFESSKSGTSLGGVSGATSFPILLNGSSEVEPPVVEAAEQVAISDDSGDIIGIDVGDEGDDADLPEISGYDWAPYELRTLATRFRWGNDLGDLVERTRIFSEEVEDRHLRVKICADIMVRSTAPNTEFLARAKTRRRGEDVAEEVVSLTTVPAAPSTGRAPATTALAGTSGTVSRPRFVMKPPGSGVAAAAAAGDKGKKSKKDDPPADQVFLQLGPRMTEALKDVSEEDALRTAGELTLRLVALYTKFPRPERSRIKDLEKELAAAKTELNEVKVSAADLKAQFDRLNGIKAEHAKCAGLLKAADDRTKAEQAKAGEAADELRKLQRRFDDLTLEHMVVAGSASDWQKKAKEWLTSKYLLNMKRASRVPLTWRSSIITALPTVSTCTWGWLTGRLRGSSTGWTSSFFISSGSSFMLLFAYCFMLAISRTFVVFERWRSAV</sequence>
<feature type="transmembrane region" description="Helical" evidence="3">
    <location>
        <begin position="480"/>
        <end position="501"/>
    </location>
</feature>
<evidence type="ECO:0000256" key="2">
    <source>
        <dbReference type="SAM" id="MobiDB-lite"/>
    </source>
</evidence>
<evidence type="ECO:0000256" key="3">
    <source>
        <dbReference type="SAM" id="Phobius"/>
    </source>
</evidence>
<gene>
    <name evidence="4" type="ORF">DEO72_LG6g3053</name>
</gene>
<evidence type="ECO:0000256" key="1">
    <source>
        <dbReference type="SAM" id="Coils"/>
    </source>
</evidence>
<organism evidence="4 5">
    <name type="scientific">Vigna unguiculata</name>
    <name type="common">Cowpea</name>
    <dbReference type="NCBI Taxonomy" id="3917"/>
    <lineage>
        <taxon>Eukaryota</taxon>
        <taxon>Viridiplantae</taxon>
        <taxon>Streptophyta</taxon>
        <taxon>Embryophyta</taxon>
        <taxon>Tracheophyta</taxon>
        <taxon>Spermatophyta</taxon>
        <taxon>Magnoliopsida</taxon>
        <taxon>eudicotyledons</taxon>
        <taxon>Gunneridae</taxon>
        <taxon>Pentapetalae</taxon>
        <taxon>rosids</taxon>
        <taxon>fabids</taxon>
        <taxon>Fabales</taxon>
        <taxon>Fabaceae</taxon>
        <taxon>Papilionoideae</taxon>
        <taxon>50 kb inversion clade</taxon>
        <taxon>NPAAA clade</taxon>
        <taxon>indigoferoid/millettioid clade</taxon>
        <taxon>Phaseoleae</taxon>
        <taxon>Vigna</taxon>
    </lineage>
</organism>
<feature type="coiled-coil region" evidence="1">
    <location>
        <begin position="418"/>
        <end position="445"/>
    </location>
</feature>
<feature type="region of interest" description="Disordered" evidence="2">
    <location>
        <begin position="263"/>
        <end position="316"/>
    </location>
</feature>
<evidence type="ECO:0000313" key="4">
    <source>
        <dbReference type="EMBL" id="QCD98333.1"/>
    </source>
</evidence>
<dbReference type="EMBL" id="CP039350">
    <property type="protein sequence ID" value="QCD98333.1"/>
    <property type="molecule type" value="Genomic_DNA"/>
</dbReference>
<keyword evidence="1" id="KW-0175">Coiled coil</keyword>
<keyword evidence="3" id="KW-0812">Transmembrane</keyword>
<proteinExistence type="predicted"/>